<evidence type="ECO:0000256" key="1">
    <source>
        <dbReference type="ARBA" id="ARBA00022857"/>
    </source>
</evidence>
<dbReference type="InterPro" id="IPR002347">
    <property type="entry name" value="SDR_fam"/>
</dbReference>
<dbReference type="PROSITE" id="PS00061">
    <property type="entry name" value="ADH_SHORT"/>
    <property type="match status" value="1"/>
</dbReference>
<dbReference type="PANTHER" id="PTHR45458:SF3">
    <property type="entry name" value="CHAIN DEHYDROGENASE (ATSC), PUTATIVE-RELATED"/>
    <property type="match status" value="1"/>
</dbReference>
<dbReference type="InterPro" id="IPR020904">
    <property type="entry name" value="Sc_DH/Rdtase_CS"/>
</dbReference>
<evidence type="ECO:0000313" key="4">
    <source>
        <dbReference type="Proteomes" id="UP000663850"/>
    </source>
</evidence>
<dbReference type="Pfam" id="PF00106">
    <property type="entry name" value="adh_short"/>
    <property type="match status" value="1"/>
</dbReference>
<comment type="caution">
    <text evidence="2">The sequence shown here is derived from an EMBL/GenBank/DDBJ whole genome shotgun (WGS) entry which is preliminary data.</text>
</comment>
<gene>
    <name evidence="3" type="ORF">RDB_LOCUS108109</name>
    <name evidence="2" type="ORF">RDB_LOCUS57674</name>
</gene>
<dbReference type="EMBL" id="CAJNJQ010002333">
    <property type="protein sequence ID" value="CAE7172640.1"/>
    <property type="molecule type" value="Genomic_DNA"/>
</dbReference>
<dbReference type="SUPFAM" id="SSF51735">
    <property type="entry name" value="NAD(P)-binding Rossmann-fold domains"/>
    <property type="match status" value="1"/>
</dbReference>
<evidence type="ECO:0000313" key="3">
    <source>
        <dbReference type="EMBL" id="CAE7172640.1"/>
    </source>
</evidence>
<dbReference type="InterPro" id="IPR052184">
    <property type="entry name" value="SDR_enzymes"/>
</dbReference>
<dbReference type="Proteomes" id="UP000663850">
    <property type="component" value="Unassembled WGS sequence"/>
</dbReference>
<dbReference type="AlphaFoldDB" id="A0A8H3BV93"/>
<dbReference type="InterPro" id="IPR036291">
    <property type="entry name" value="NAD(P)-bd_dom_sf"/>
</dbReference>
<evidence type="ECO:0000313" key="2">
    <source>
        <dbReference type="EMBL" id="CAE6467357.1"/>
    </source>
</evidence>
<proteinExistence type="predicted"/>
<organism evidence="2 4">
    <name type="scientific">Rhizoctonia solani</name>
    <dbReference type="NCBI Taxonomy" id="456999"/>
    <lineage>
        <taxon>Eukaryota</taxon>
        <taxon>Fungi</taxon>
        <taxon>Dikarya</taxon>
        <taxon>Basidiomycota</taxon>
        <taxon>Agaricomycotina</taxon>
        <taxon>Agaricomycetes</taxon>
        <taxon>Cantharellales</taxon>
        <taxon>Ceratobasidiaceae</taxon>
        <taxon>Rhizoctonia</taxon>
    </lineage>
</organism>
<dbReference type="PRINTS" id="PR00081">
    <property type="entry name" value="GDHRDH"/>
</dbReference>
<protein>
    <recommendedName>
        <fullName evidence="5">NAD(P)-binding protein</fullName>
    </recommendedName>
</protein>
<dbReference type="Proteomes" id="UP000663827">
    <property type="component" value="Unassembled WGS sequence"/>
</dbReference>
<keyword evidence="1" id="KW-0521">NADP</keyword>
<evidence type="ECO:0008006" key="5">
    <source>
        <dbReference type="Google" id="ProtNLM"/>
    </source>
</evidence>
<dbReference type="GO" id="GO:0016616">
    <property type="term" value="F:oxidoreductase activity, acting on the CH-OH group of donors, NAD or NADP as acceptor"/>
    <property type="evidence" value="ECO:0007669"/>
    <property type="project" value="TreeGrafter"/>
</dbReference>
<reference evidence="2" key="1">
    <citation type="submission" date="2021-01" db="EMBL/GenBank/DDBJ databases">
        <authorList>
            <person name="Kaushik A."/>
        </authorList>
    </citation>
    <scope>NUCLEOTIDE SEQUENCE</scope>
    <source>
        <strain evidence="3">AG5</strain>
        <strain evidence="2">Type strain: AG8-Rh-89/</strain>
    </source>
</reference>
<accession>A0A8H3BV93</accession>
<dbReference type="Gene3D" id="3.40.50.720">
    <property type="entry name" value="NAD(P)-binding Rossmann-like Domain"/>
    <property type="match status" value="1"/>
</dbReference>
<sequence length="269" mass="29178">MPVSYAITGASRGLGYEFVNQLSANPDNIVFALARNPDSANKLRDLQAERKNVHIVKMDITNLQEIKDAAKYVSETTGGKLDWLINNAVHYVPNTLALSPHEYPVEALASDFGASFEGNVTAVAQTINTFLPLLRAGNHKKVISLSSGMADEDFTRASGAALSVPYSISKYALNLLMLKYAMGLKDEGFIFLTISPGVANTHEGPPPPPEILSGMLKLVEHIKIAHPPFEGPATAESSVKHMLNVFNQLKPEHSGNFCSHLGPTSKQWL</sequence>
<dbReference type="CDD" id="cd05325">
    <property type="entry name" value="carb_red_sniffer_like_SDR_c"/>
    <property type="match status" value="1"/>
</dbReference>
<dbReference type="PANTHER" id="PTHR45458">
    <property type="entry name" value="SHORT-CHAIN DEHYDROGENASE/REDUCTASE SDR"/>
    <property type="match status" value="1"/>
</dbReference>
<dbReference type="EMBL" id="CAJMWZ010003022">
    <property type="protein sequence ID" value="CAE6467357.1"/>
    <property type="molecule type" value="Genomic_DNA"/>
</dbReference>
<name>A0A8H3BV93_9AGAM</name>